<keyword evidence="2" id="KW-1185">Reference proteome</keyword>
<reference evidence="1" key="2">
    <citation type="journal article" date="2022" name="Res Sq">
        <title>Comparative Genomics Reveals Insights into the Divergent Evolution of Astigmatic Mites and Household Pest Adaptations.</title>
        <authorList>
            <person name="Xiong Q."/>
            <person name="Wan A.T.-Y."/>
            <person name="Liu X.-Y."/>
            <person name="Fung C.S.-H."/>
            <person name="Xiao X."/>
            <person name="Malainual N."/>
            <person name="Hou J."/>
            <person name="Wang L."/>
            <person name="Wang M."/>
            <person name="Yang K."/>
            <person name="Cui Y."/>
            <person name="Leung E."/>
            <person name="Nong W."/>
            <person name="Shin S.-K."/>
            <person name="Au S."/>
            <person name="Jeong K.Y."/>
            <person name="Chew F.T."/>
            <person name="Hui J."/>
            <person name="Leung T.F."/>
            <person name="Tungtrongchitr A."/>
            <person name="Zhong N."/>
            <person name="Liu Z."/>
            <person name="Tsui S."/>
        </authorList>
    </citation>
    <scope>NUCLEOTIDE SEQUENCE</scope>
    <source>
        <strain evidence="1">Derf</strain>
        <tissue evidence="1">Whole organism</tissue>
    </source>
</reference>
<sequence>MAERSEAIFGSKAIVFDVQIFLIVDCNIAQMENKLASHDNELNCFNNVSNNNVKIGDWIYFNF</sequence>
<dbReference type="Proteomes" id="UP000790347">
    <property type="component" value="Unassembled WGS sequence"/>
</dbReference>
<organism evidence="1 2">
    <name type="scientific">Dermatophagoides farinae</name>
    <name type="common">American house dust mite</name>
    <dbReference type="NCBI Taxonomy" id="6954"/>
    <lineage>
        <taxon>Eukaryota</taxon>
        <taxon>Metazoa</taxon>
        <taxon>Ecdysozoa</taxon>
        <taxon>Arthropoda</taxon>
        <taxon>Chelicerata</taxon>
        <taxon>Arachnida</taxon>
        <taxon>Acari</taxon>
        <taxon>Acariformes</taxon>
        <taxon>Sarcoptiformes</taxon>
        <taxon>Astigmata</taxon>
        <taxon>Psoroptidia</taxon>
        <taxon>Analgoidea</taxon>
        <taxon>Pyroglyphidae</taxon>
        <taxon>Dermatophagoidinae</taxon>
        <taxon>Dermatophagoides</taxon>
    </lineage>
</organism>
<gene>
    <name evidence="1" type="ORF">DERF_011282</name>
</gene>
<protein>
    <submittedName>
        <fullName evidence="1">Uncharacterized protein</fullName>
    </submittedName>
</protein>
<name>A0A922L1H3_DERFA</name>
<accession>A0A922L1H3</accession>
<evidence type="ECO:0000313" key="1">
    <source>
        <dbReference type="EMBL" id="KAH9506557.1"/>
    </source>
</evidence>
<reference evidence="1" key="1">
    <citation type="submission" date="2013-05" db="EMBL/GenBank/DDBJ databases">
        <authorList>
            <person name="Yim A.K.Y."/>
            <person name="Chan T.F."/>
            <person name="Ji K.M."/>
            <person name="Liu X.Y."/>
            <person name="Zhou J.W."/>
            <person name="Li R.Q."/>
            <person name="Yang K.Y."/>
            <person name="Li J."/>
            <person name="Li M."/>
            <person name="Law P.T.W."/>
            <person name="Wu Y.L."/>
            <person name="Cai Z.L."/>
            <person name="Qin H."/>
            <person name="Bao Y."/>
            <person name="Leung R.K.K."/>
            <person name="Ng P.K.S."/>
            <person name="Zou J."/>
            <person name="Zhong X.J."/>
            <person name="Ran P.X."/>
            <person name="Zhong N.S."/>
            <person name="Liu Z.G."/>
            <person name="Tsui S.K.W."/>
        </authorList>
    </citation>
    <scope>NUCLEOTIDE SEQUENCE</scope>
    <source>
        <strain evidence="1">Derf</strain>
        <tissue evidence="1">Whole organism</tissue>
    </source>
</reference>
<dbReference type="EMBL" id="ASGP02000005">
    <property type="protein sequence ID" value="KAH9506557.1"/>
    <property type="molecule type" value="Genomic_DNA"/>
</dbReference>
<comment type="caution">
    <text evidence="1">The sequence shown here is derived from an EMBL/GenBank/DDBJ whole genome shotgun (WGS) entry which is preliminary data.</text>
</comment>
<proteinExistence type="predicted"/>
<evidence type="ECO:0000313" key="2">
    <source>
        <dbReference type="Proteomes" id="UP000790347"/>
    </source>
</evidence>
<dbReference type="AlphaFoldDB" id="A0A922L1H3"/>